<proteinExistence type="predicted"/>
<evidence type="ECO:0000313" key="1">
    <source>
        <dbReference type="EMBL" id="KAF5803105.1"/>
    </source>
</evidence>
<gene>
    <name evidence="1" type="ORF">HanXRQr2_Chr06g0267451</name>
</gene>
<dbReference type="AlphaFoldDB" id="A0A9K3NKL8"/>
<accession>A0A9K3NKL8</accession>
<keyword evidence="2" id="KW-1185">Reference proteome</keyword>
<dbReference type="Gramene" id="mRNA:HanXRQr2_Chr06g0267451">
    <property type="protein sequence ID" value="CDS:HanXRQr2_Chr06g0267451.1"/>
    <property type="gene ID" value="HanXRQr2_Chr06g0267451"/>
</dbReference>
<dbReference type="EMBL" id="MNCJ02000321">
    <property type="protein sequence ID" value="KAF5803105.1"/>
    <property type="molecule type" value="Genomic_DNA"/>
</dbReference>
<reference evidence="1" key="1">
    <citation type="journal article" date="2017" name="Nature">
        <title>The sunflower genome provides insights into oil metabolism, flowering and Asterid evolution.</title>
        <authorList>
            <person name="Badouin H."/>
            <person name="Gouzy J."/>
            <person name="Grassa C.J."/>
            <person name="Murat F."/>
            <person name="Staton S.E."/>
            <person name="Cottret L."/>
            <person name="Lelandais-Briere C."/>
            <person name="Owens G.L."/>
            <person name="Carrere S."/>
            <person name="Mayjonade B."/>
            <person name="Legrand L."/>
            <person name="Gill N."/>
            <person name="Kane N.C."/>
            <person name="Bowers J.E."/>
            <person name="Hubner S."/>
            <person name="Bellec A."/>
            <person name="Berard A."/>
            <person name="Berges H."/>
            <person name="Blanchet N."/>
            <person name="Boniface M.C."/>
            <person name="Brunel D."/>
            <person name="Catrice O."/>
            <person name="Chaidir N."/>
            <person name="Claudel C."/>
            <person name="Donnadieu C."/>
            <person name="Faraut T."/>
            <person name="Fievet G."/>
            <person name="Helmstetter N."/>
            <person name="King M."/>
            <person name="Knapp S.J."/>
            <person name="Lai Z."/>
            <person name="Le Paslier M.C."/>
            <person name="Lippi Y."/>
            <person name="Lorenzon L."/>
            <person name="Mandel J.R."/>
            <person name="Marage G."/>
            <person name="Marchand G."/>
            <person name="Marquand E."/>
            <person name="Bret-Mestries E."/>
            <person name="Morien E."/>
            <person name="Nambeesan S."/>
            <person name="Nguyen T."/>
            <person name="Pegot-Espagnet P."/>
            <person name="Pouilly N."/>
            <person name="Raftis F."/>
            <person name="Sallet E."/>
            <person name="Schiex T."/>
            <person name="Thomas J."/>
            <person name="Vandecasteele C."/>
            <person name="Vares D."/>
            <person name="Vear F."/>
            <person name="Vautrin S."/>
            <person name="Crespi M."/>
            <person name="Mangin B."/>
            <person name="Burke J.M."/>
            <person name="Salse J."/>
            <person name="Munos S."/>
            <person name="Vincourt P."/>
            <person name="Rieseberg L.H."/>
            <person name="Langlade N.B."/>
        </authorList>
    </citation>
    <scope>NUCLEOTIDE SEQUENCE</scope>
    <source>
        <tissue evidence="1">Leaves</tissue>
    </source>
</reference>
<evidence type="ECO:0000313" key="2">
    <source>
        <dbReference type="Proteomes" id="UP000215914"/>
    </source>
</evidence>
<sequence length="234" mass="27481">MFLQAKSSNFDSRHNICCTLHKSLSKTKPFEEILDFIGRCQMKKVLTDKHKVYRSHIECFWTGERYKEEDKAIHSFALVGKDDIELIIKPDDIRRVLDLKDKDEDVVGLSERLCKGLWIRMGFMGVENESHYNKQNLSQPYKFLVHSEIHAMGHRKGGYDVAVEYIMCMVTALILHHPYNFSQVIFEHMKANITSDKFFQYPRFIQMLLDDKIKNLEEDASNELILCLMLRSIV</sequence>
<protein>
    <submittedName>
        <fullName evidence="1">Uncharacterized protein</fullName>
    </submittedName>
</protein>
<comment type="caution">
    <text evidence="1">The sequence shown here is derived from an EMBL/GenBank/DDBJ whole genome shotgun (WGS) entry which is preliminary data.</text>
</comment>
<dbReference type="Proteomes" id="UP000215914">
    <property type="component" value="Unassembled WGS sequence"/>
</dbReference>
<name>A0A9K3NKL8_HELAN</name>
<reference evidence="1" key="2">
    <citation type="submission" date="2020-06" db="EMBL/GenBank/DDBJ databases">
        <title>Helianthus annuus Genome sequencing and assembly Release 2.</title>
        <authorList>
            <person name="Gouzy J."/>
            <person name="Langlade N."/>
            <person name="Munos S."/>
        </authorList>
    </citation>
    <scope>NUCLEOTIDE SEQUENCE</scope>
    <source>
        <tissue evidence="1">Leaves</tissue>
    </source>
</reference>
<organism evidence="1 2">
    <name type="scientific">Helianthus annuus</name>
    <name type="common">Common sunflower</name>
    <dbReference type="NCBI Taxonomy" id="4232"/>
    <lineage>
        <taxon>Eukaryota</taxon>
        <taxon>Viridiplantae</taxon>
        <taxon>Streptophyta</taxon>
        <taxon>Embryophyta</taxon>
        <taxon>Tracheophyta</taxon>
        <taxon>Spermatophyta</taxon>
        <taxon>Magnoliopsida</taxon>
        <taxon>eudicotyledons</taxon>
        <taxon>Gunneridae</taxon>
        <taxon>Pentapetalae</taxon>
        <taxon>asterids</taxon>
        <taxon>campanulids</taxon>
        <taxon>Asterales</taxon>
        <taxon>Asteraceae</taxon>
        <taxon>Asteroideae</taxon>
        <taxon>Heliantheae alliance</taxon>
        <taxon>Heliantheae</taxon>
        <taxon>Helianthus</taxon>
    </lineage>
</organism>